<gene>
    <name evidence="2" type="ORF">MNBD_GAMMA12-791</name>
</gene>
<reference evidence="2" key="1">
    <citation type="submission" date="2018-06" db="EMBL/GenBank/DDBJ databases">
        <authorList>
            <person name="Zhirakovskaya E."/>
        </authorList>
    </citation>
    <scope>NUCLEOTIDE SEQUENCE</scope>
</reference>
<keyword evidence="1" id="KW-0812">Transmembrane</keyword>
<proteinExistence type="predicted"/>
<keyword evidence="1" id="KW-1133">Transmembrane helix</keyword>
<evidence type="ECO:0000256" key="1">
    <source>
        <dbReference type="SAM" id="Phobius"/>
    </source>
</evidence>
<feature type="non-terminal residue" evidence="2">
    <location>
        <position position="1"/>
    </location>
</feature>
<keyword evidence="1" id="KW-0472">Membrane</keyword>
<evidence type="ECO:0000313" key="2">
    <source>
        <dbReference type="EMBL" id="VAW81013.1"/>
    </source>
</evidence>
<feature type="transmembrane region" description="Helical" evidence="1">
    <location>
        <begin position="418"/>
        <end position="441"/>
    </location>
</feature>
<dbReference type="AlphaFoldDB" id="A0A3B0YYH0"/>
<organism evidence="2">
    <name type="scientific">hydrothermal vent metagenome</name>
    <dbReference type="NCBI Taxonomy" id="652676"/>
    <lineage>
        <taxon>unclassified sequences</taxon>
        <taxon>metagenomes</taxon>
        <taxon>ecological metagenomes</taxon>
    </lineage>
</organism>
<name>A0A3B0YYH0_9ZZZZ</name>
<accession>A0A3B0YYH0</accession>
<feature type="transmembrane region" description="Helical" evidence="1">
    <location>
        <begin position="453"/>
        <end position="483"/>
    </location>
</feature>
<feature type="transmembrane region" description="Helical" evidence="1">
    <location>
        <begin position="389"/>
        <end position="411"/>
    </location>
</feature>
<sequence>QVLGVRYAQIPGQLQASLSIKLGSGLTPEGLPIEPVSIPWARINSYKLTLSFRPATAADEQMLLSLLPDGGVTDISQLPTSVPAYLINMIPELKLNDEIIENGSPLGLGTELLLTMNTFSPSYGTKNVSNYVIAGAYLNIFNIAGTVSPKQLLLAEEKLNNVTTILNSGTQAEQDQINKDDLYGLPFYSGMLNYFSRLIAFSHTSGSMKDIRQGLLPSNGLFGYVPKVQLFFGLPREVNIGTVEMDIDNVSTFTADLSNNKEDVKDFVYQVGIMSSVLEHFIPEEMFVTNEGVRGAAISAIKALNIAASEGQPIYSLTSSNIDARSQDLNLDSLTMSNIQAAVAAGQTVIAHQDSINYFGWTGSGYIVLDEATGSAAFMISDGTNGASFFFGAYVGFLLIFGSLLFMIGTVAVGPAAIFAWLALIGFVLAIVASFATAYVMDEESLIFDNGCFISGFLTVIGGFVNIVGVIGAFAAIAGGLLATKIMASIDVLGWVIGLGSLPSPDQCYGSSE</sequence>
<dbReference type="EMBL" id="UOFL01000209">
    <property type="protein sequence ID" value="VAW81013.1"/>
    <property type="molecule type" value="Genomic_DNA"/>
</dbReference>
<protein>
    <submittedName>
        <fullName evidence="2">Uncharacterized protein</fullName>
    </submittedName>
</protein>